<protein>
    <submittedName>
        <fullName evidence="1">Uncharacterized protein</fullName>
    </submittedName>
</protein>
<evidence type="ECO:0000313" key="1">
    <source>
        <dbReference type="EMBL" id="MCT4701199.1"/>
    </source>
</evidence>
<dbReference type="EMBL" id="JALHAP010000072">
    <property type="protein sequence ID" value="MCT4701199.1"/>
    <property type="molecule type" value="Genomic_DNA"/>
</dbReference>
<accession>A0A9X2W5C0</accession>
<evidence type="ECO:0000313" key="2">
    <source>
        <dbReference type="Proteomes" id="UP001150641"/>
    </source>
</evidence>
<gene>
    <name evidence="1" type="ORF">MUA00_05190</name>
</gene>
<dbReference type="RefSeq" id="WP_271121981.1">
    <property type="nucleotide sequence ID" value="NZ_JALHAN010000059.1"/>
</dbReference>
<reference evidence="1" key="1">
    <citation type="submission" date="2022-03" db="EMBL/GenBank/DDBJ databases">
        <title>Proposal of a novel genus Dryocolo and two novel species.</title>
        <authorList>
            <person name="Maddock D.W."/>
            <person name="Brady C.L."/>
            <person name="Denman S."/>
            <person name="Arnold D."/>
        </authorList>
    </citation>
    <scope>NUCLEOTIDE SEQUENCE</scope>
    <source>
        <strain evidence="1">H6W4</strain>
    </source>
</reference>
<organism evidence="1 2">
    <name type="scientific">Dryocola boscaweniae</name>
    <dbReference type="NCBI Taxonomy" id="2925397"/>
    <lineage>
        <taxon>Bacteria</taxon>
        <taxon>Pseudomonadati</taxon>
        <taxon>Pseudomonadota</taxon>
        <taxon>Gammaproteobacteria</taxon>
        <taxon>Enterobacterales</taxon>
        <taxon>Enterobacteriaceae</taxon>
        <taxon>Dryocola</taxon>
    </lineage>
</organism>
<dbReference type="Proteomes" id="UP001150641">
    <property type="component" value="Unassembled WGS sequence"/>
</dbReference>
<name>A0A9X2W5C0_9ENTR</name>
<keyword evidence="2" id="KW-1185">Reference proteome</keyword>
<dbReference type="AlphaFoldDB" id="A0A9X2W5C0"/>
<proteinExistence type="predicted"/>
<sequence length="66" mass="7769">MKQGWFQHSYLSEEQANELVERYGAKNIKTEKSLSADYKTWTVSALLPESANPPRVDRTYQNRYWG</sequence>
<comment type="caution">
    <text evidence="1">The sequence shown here is derived from an EMBL/GenBank/DDBJ whole genome shotgun (WGS) entry which is preliminary data.</text>
</comment>